<feature type="region of interest" description="Disordered" evidence="1">
    <location>
        <begin position="238"/>
        <end position="323"/>
    </location>
</feature>
<dbReference type="PROSITE" id="PS51257">
    <property type="entry name" value="PROKAR_LIPOPROTEIN"/>
    <property type="match status" value="1"/>
</dbReference>
<reference evidence="3 4" key="1">
    <citation type="submission" date="2023-04" db="EMBL/GenBank/DDBJ databases">
        <title>Ottowia paracancer sp. nov., isolated from human stomach.</title>
        <authorList>
            <person name="Song Y."/>
        </authorList>
    </citation>
    <scope>NUCLEOTIDE SEQUENCE [LARGE SCALE GENOMIC DNA]</scope>
    <source>
        <strain evidence="3 4">10c7w1</strain>
    </source>
</reference>
<accession>A0AAW6RKD8</accession>
<feature type="compositionally biased region" description="Basic residues" evidence="1">
    <location>
        <begin position="307"/>
        <end position="323"/>
    </location>
</feature>
<feature type="chain" id="PRO_5043812403" evidence="2">
    <location>
        <begin position="27"/>
        <end position="323"/>
    </location>
</feature>
<evidence type="ECO:0000256" key="1">
    <source>
        <dbReference type="SAM" id="MobiDB-lite"/>
    </source>
</evidence>
<proteinExistence type="predicted"/>
<evidence type="ECO:0000313" key="3">
    <source>
        <dbReference type="EMBL" id="MDG9698996.1"/>
    </source>
</evidence>
<feature type="signal peptide" evidence="2">
    <location>
        <begin position="1"/>
        <end position="26"/>
    </location>
</feature>
<feature type="compositionally biased region" description="Low complexity" evidence="1">
    <location>
        <begin position="291"/>
        <end position="304"/>
    </location>
</feature>
<dbReference type="AlphaFoldDB" id="A0AAW6RKD8"/>
<evidence type="ECO:0000313" key="4">
    <source>
        <dbReference type="Proteomes" id="UP001237156"/>
    </source>
</evidence>
<feature type="compositionally biased region" description="Basic and acidic residues" evidence="1">
    <location>
        <begin position="280"/>
        <end position="290"/>
    </location>
</feature>
<protein>
    <submittedName>
        <fullName evidence="3">Uncharacterized protein</fullName>
    </submittedName>
</protein>
<dbReference type="RefSeq" id="WP_279523981.1">
    <property type="nucleotide sequence ID" value="NZ_JARVII010000006.1"/>
</dbReference>
<comment type="caution">
    <text evidence="3">The sequence shown here is derived from an EMBL/GenBank/DDBJ whole genome shotgun (WGS) entry which is preliminary data.</text>
</comment>
<evidence type="ECO:0000256" key="2">
    <source>
        <dbReference type="SAM" id="SignalP"/>
    </source>
</evidence>
<sequence length="323" mass="33963">MKHVHRLCLGLSLIAALAAAGCAHRAASHATPATAQGSASSAASAAPRITVYPASVGQWRDLGAENAPWLAGEMPVPVARAATRAVGLRDAEGRWLALVIVQAAPAQSAGCTALESLRVPGGASGRASKNCLRMRRDALFDHYLERQNPALWAWLGQRGLTPPPAAWVAARVPDGQQLLEVHALLEPSLLEAVTRSNDDFLNAGHAGVEWSRQLARAAQAAAASGALAVPPFPYAPAPRVTEPAPPPAEPARPAPEADAAQAPAKKEEPAPEPQQAQQVIERKERIEAPRAAEPAQAEQVLPPKASKPPRRAKRKNAARRCNC</sequence>
<dbReference type="EMBL" id="JARVII010000006">
    <property type="protein sequence ID" value="MDG9698996.1"/>
    <property type="molecule type" value="Genomic_DNA"/>
</dbReference>
<keyword evidence="2" id="KW-0732">Signal</keyword>
<keyword evidence="4" id="KW-1185">Reference proteome</keyword>
<gene>
    <name evidence="3" type="ORF">QB898_04555</name>
</gene>
<feature type="compositionally biased region" description="Low complexity" evidence="1">
    <location>
        <begin position="254"/>
        <end position="263"/>
    </location>
</feature>
<organism evidence="3 4">
    <name type="scientific">Ottowia cancrivicina</name>
    <dbReference type="NCBI Taxonomy" id="3040346"/>
    <lineage>
        <taxon>Bacteria</taxon>
        <taxon>Pseudomonadati</taxon>
        <taxon>Pseudomonadota</taxon>
        <taxon>Betaproteobacteria</taxon>
        <taxon>Burkholderiales</taxon>
        <taxon>Comamonadaceae</taxon>
        <taxon>Ottowia</taxon>
    </lineage>
</organism>
<name>A0AAW6RKD8_9BURK</name>
<feature type="compositionally biased region" description="Pro residues" evidence="1">
    <location>
        <begin position="243"/>
        <end position="253"/>
    </location>
</feature>
<dbReference type="Proteomes" id="UP001237156">
    <property type="component" value="Unassembled WGS sequence"/>
</dbReference>